<dbReference type="PANTHER" id="PTHR34824:SF1">
    <property type="entry name" value="HEAT-INDUCIBLE TRANSCRIPTION REPRESSOR HRCA"/>
    <property type="match status" value="1"/>
</dbReference>
<reference evidence="6 7" key="1">
    <citation type="journal article" date="2016" name="Nat. Commun.">
        <title>Thousands of microbial genomes shed light on interconnected biogeochemical processes in an aquifer system.</title>
        <authorList>
            <person name="Anantharaman K."/>
            <person name="Brown C.T."/>
            <person name="Hug L.A."/>
            <person name="Sharon I."/>
            <person name="Castelle C.J."/>
            <person name="Probst A.J."/>
            <person name="Thomas B.C."/>
            <person name="Singh A."/>
            <person name="Wilkins M.J."/>
            <person name="Karaoz U."/>
            <person name="Brodie E.L."/>
            <person name="Williams K.H."/>
            <person name="Hubbard S.S."/>
            <person name="Banfield J.F."/>
        </authorList>
    </citation>
    <scope>NUCLEOTIDE SEQUENCE [LARGE SCALE GENOMIC DNA]</scope>
</reference>
<dbReference type="SUPFAM" id="SSF55781">
    <property type="entry name" value="GAF domain-like"/>
    <property type="match status" value="1"/>
</dbReference>
<evidence type="ECO:0000256" key="3">
    <source>
        <dbReference type="ARBA" id="ARBA00023016"/>
    </source>
</evidence>
<dbReference type="InterPro" id="IPR029016">
    <property type="entry name" value="GAF-like_dom_sf"/>
</dbReference>
<dbReference type="Proteomes" id="UP000177811">
    <property type="component" value="Unassembled WGS sequence"/>
</dbReference>
<feature type="domain" description="Heat-inducible transcription repressor HrcA C-terminal" evidence="5">
    <location>
        <begin position="110"/>
        <end position="232"/>
    </location>
</feature>
<dbReference type="InterPro" id="IPR021153">
    <property type="entry name" value="HrcA_C"/>
</dbReference>
<dbReference type="EMBL" id="MHQL01000026">
    <property type="protein sequence ID" value="OHA02851.1"/>
    <property type="molecule type" value="Genomic_DNA"/>
</dbReference>
<dbReference type="Gene3D" id="1.10.10.10">
    <property type="entry name" value="Winged helix-like DNA-binding domain superfamily/Winged helix DNA-binding domain"/>
    <property type="match status" value="1"/>
</dbReference>
<dbReference type="InterPro" id="IPR036390">
    <property type="entry name" value="WH_DNA-bd_sf"/>
</dbReference>
<sequence>MAILGIVPTHTLKERQKLILWALVEEYIDSASPISSHQLVDKFRWPLSSATVRNELLALDDQGYLSQPHTSAGRVPTDKAYRFYIEERIEIAYRLPADEQGRVSRIARVREEDEFLKQVARAVSEIAEEFTLVGLHEDDIFYKAGISEVMRDPEFSNPEALQEFSRLMDFVDEEMTRMFNTDDFATPRAFVGAENPIREARNYGMVISAIRTPKGNERLLAILGPRRMNYRKNLSLFEYIRDVCE</sequence>
<evidence type="ECO:0000256" key="2">
    <source>
        <dbReference type="ARBA" id="ARBA00023015"/>
    </source>
</evidence>
<dbReference type="InterPro" id="IPR002571">
    <property type="entry name" value="HrcA"/>
</dbReference>
<dbReference type="GO" id="GO:0003677">
    <property type="term" value="F:DNA binding"/>
    <property type="evidence" value="ECO:0007669"/>
    <property type="project" value="InterPro"/>
</dbReference>
<dbReference type="Gene3D" id="3.30.450.40">
    <property type="match status" value="1"/>
</dbReference>
<evidence type="ECO:0000313" key="7">
    <source>
        <dbReference type="Proteomes" id="UP000177811"/>
    </source>
</evidence>
<keyword evidence="4" id="KW-0804">Transcription</keyword>
<keyword evidence="3" id="KW-0346">Stress response</keyword>
<evidence type="ECO:0000256" key="4">
    <source>
        <dbReference type="ARBA" id="ARBA00023163"/>
    </source>
</evidence>
<evidence type="ECO:0000313" key="6">
    <source>
        <dbReference type="EMBL" id="OHA02851.1"/>
    </source>
</evidence>
<dbReference type="AlphaFoldDB" id="A0A1G2KWK3"/>
<proteinExistence type="predicted"/>
<comment type="caution">
    <text evidence="6">The sequence shown here is derived from an EMBL/GenBank/DDBJ whole genome shotgun (WGS) entry which is preliminary data.</text>
</comment>
<dbReference type="InterPro" id="IPR036388">
    <property type="entry name" value="WH-like_DNA-bd_sf"/>
</dbReference>
<dbReference type="SUPFAM" id="SSF46785">
    <property type="entry name" value="Winged helix' DNA-binding domain"/>
    <property type="match status" value="1"/>
</dbReference>
<organism evidence="6 7">
    <name type="scientific">Candidatus Sungbacteria bacterium RIFCSPHIGHO2_02_FULL_51_29</name>
    <dbReference type="NCBI Taxonomy" id="1802273"/>
    <lineage>
        <taxon>Bacteria</taxon>
        <taxon>Candidatus Sungiibacteriota</taxon>
    </lineage>
</organism>
<dbReference type="GO" id="GO:0045892">
    <property type="term" value="P:negative regulation of DNA-templated transcription"/>
    <property type="evidence" value="ECO:0007669"/>
    <property type="project" value="TreeGrafter"/>
</dbReference>
<protein>
    <recommendedName>
        <fullName evidence="5">Heat-inducible transcription repressor HrcA C-terminal domain-containing protein</fullName>
    </recommendedName>
</protein>
<keyword evidence="1" id="KW-0678">Repressor</keyword>
<dbReference type="Pfam" id="PF01628">
    <property type="entry name" value="HrcA"/>
    <property type="match status" value="1"/>
</dbReference>
<name>A0A1G2KWK3_9BACT</name>
<evidence type="ECO:0000259" key="5">
    <source>
        <dbReference type="Pfam" id="PF01628"/>
    </source>
</evidence>
<keyword evidence="2" id="KW-0805">Transcription regulation</keyword>
<accession>A0A1G2KWK3</accession>
<dbReference type="PANTHER" id="PTHR34824">
    <property type="entry name" value="HEAT-INDUCIBLE TRANSCRIPTION REPRESSOR HRCA"/>
    <property type="match status" value="1"/>
</dbReference>
<evidence type="ECO:0000256" key="1">
    <source>
        <dbReference type="ARBA" id="ARBA00022491"/>
    </source>
</evidence>
<gene>
    <name evidence="6" type="ORF">A3C16_02930</name>
</gene>